<evidence type="ECO:0000256" key="4">
    <source>
        <dbReference type="ARBA" id="ARBA00022723"/>
    </source>
</evidence>
<keyword evidence="9 12" id="KW-0472">Membrane</keyword>
<dbReference type="SUPFAM" id="SSF81665">
    <property type="entry name" value="Calcium ATPase, transmembrane domain M"/>
    <property type="match status" value="1"/>
</dbReference>
<dbReference type="NCBIfam" id="TIGR01511">
    <property type="entry name" value="ATPase-IB1_Cu"/>
    <property type="match status" value="1"/>
</dbReference>
<dbReference type="PROSITE" id="PS01047">
    <property type="entry name" value="HMA_1"/>
    <property type="match status" value="1"/>
</dbReference>
<dbReference type="InParanoid" id="A0A1Q5PTJ2"/>
<dbReference type="CDD" id="cd00371">
    <property type="entry name" value="HMA"/>
    <property type="match status" value="1"/>
</dbReference>
<dbReference type="SUPFAM" id="SSF81653">
    <property type="entry name" value="Calcium ATPase, transduction domain A"/>
    <property type="match status" value="1"/>
</dbReference>
<name>A0A1Q5PTJ2_9ACTO</name>
<dbReference type="Gene3D" id="2.70.150.10">
    <property type="entry name" value="Calcium-transporting ATPase, cytoplasmic transduction domain A"/>
    <property type="match status" value="1"/>
</dbReference>
<dbReference type="GO" id="GO:0055070">
    <property type="term" value="P:copper ion homeostasis"/>
    <property type="evidence" value="ECO:0007669"/>
    <property type="project" value="TreeGrafter"/>
</dbReference>
<dbReference type="InterPro" id="IPR017969">
    <property type="entry name" value="Heavy-metal-associated_CS"/>
</dbReference>
<keyword evidence="15" id="KW-1185">Reference proteome</keyword>
<evidence type="ECO:0000256" key="1">
    <source>
        <dbReference type="ARBA" id="ARBA00004651"/>
    </source>
</evidence>
<keyword evidence="3 12" id="KW-0812">Transmembrane</keyword>
<dbReference type="Gene3D" id="3.30.70.100">
    <property type="match status" value="1"/>
</dbReference>
<dbReference type="Gene3D" id="3.40.1110.10">
    <property type="entry name" value="Calcium-transporting ATPase, cytoplasmic domain N"/>
    <property type="match status" value="1"/>
</dbReference>
<evidence type="ECO:0000313" key="15">
    <source>
        <dbReference type="Proteomes" id="UP000185612"/>
    </source>
</evidence>
<gene>
    <name evidence="14" type="ORF">BSZ40_10820</name>
</gene>
<dbReference type="Gene3D" id="3.40.50.1000">
    <property type="entry name" value="HAD superfamily/HAD-like"/>
    <property type="match status" value="1"/>
</dbReference>
<evidence type="ECO:0000256" key="12">
    <source>
        <dbReference type="RuleBase" id="RU362081"/>
    </source>
</evidence>
<dbReference type="Pfam" id="PF00122">
    <property type="entry name" value="E1-E2_ATPase"/>
    <property type="match status" value="1"/>
</dbReference>
<dbReference type="GO" id="GO:0005524">
    <property type="term" value="F:ATP binding"/>
    <property type="evidence" value="ECO:0007669"/>
    <property type="project" value="UniProtKB-UniRule"/>
</dbReference>
<dbReference type="SFLD" id="SFLDG00002">
    <property type="entry name" value="C1.7:_P-type_atpase_like"/>
    <property type="match status" value="1"/>
</dbReference>
<dbReference type="OrthoDB" id="7059309at2"/>
<dbReference type="SUPFAM" id="SSF56784">
    <property type="entry name" value="HAD-like"/>
    <property type="match status" value="1"/>
</dbReference>
<feature type="transmembrane region" description="Helical" evidence="12">
    <location>
        <begin position="715"/>
        <end position="733"/>
    </location>
</feature>
<reference evidence="15" key="1">
    <citation type="submission" date="2016-12" db="EMBL/GenBank/DDBJ databases">
        <authorList>
            <person name="Meng X."/>
        </authorList>
    </citation>
    <scope>NUCLEOTIDE SEQUENCE [LARGE SCALE GENOMIC DNA]</scope>
    <source>
        <strain evidence="15">DSM 20732</strain>
    </source>
</reference>
<feature type="transmembrane region" description="Helical" evidence="12">
    <location>
        <begin position="376"/>
        <end position="403"/>
    </location>
</feature>
<dbReference type="GO" id="GO:0043682">
    <property type="term" value="F:P-type divalent copper transporter activity"/>
    <property type="evidence" value="ECO:0007669"/>
    <property type="project" value="TreeGrafter"/>
</dbReference>
<dbReference type="Proteomes" id="UP000185612">
    <property type="component" value="Unassembled WGS sequence"/>
</dbReference>
<dbReference type="GO" id="GO:0005507">
    <property type="term" value="F:copper ion binding"/>
    <property type="evidence" value="ECO:0007669"/>
    <property type="project" value="TreeGrafter"/>
</dbReference>
<feature type="transmembrane region" description="Helical" evidence="12">
    <location>
        <begin position="348"/>
        <end position="370"/>
    </location>
</feature>
<dbReference type="SFLD" id="SFLDS00003">
    <property type="entry name" value="Haloacid_Dehalogenase"/>
    <property type="match status" value="1"/>
</dbReference>
<dbReference type="InterPro" id="IPR018303">
    <property type="entry name" value="ATPase_P-typ_P_site"/>
</dbReference>
<dbReference type="InterPro" id="IPR023299">
    <property type="entry name" value="ATPase_P-typ_cyto_dom_N"/>
</dbReference>
<feature type="transmembrane region" description="Helical" evidence="12">
    <location>
        <begin position="692"/>
        <end position="709"/>
    </location>
</feature>
<evidence type="ECO:0000256" key="6">
    <source>
        <dbReference type="ARBA" id="ARBA00022840"/>
    </source>
</evidence>
<keyword evidence="7" id="KW-1278">Translocase</keyword>
<dbReference type="InterPro" id="IPR059000">
    <property type="entry name" value="ATPase_P-type_domA"/>
</dbReference>
<sequence length="739" mass="76164">MDVVQLQVDGMTCAACVRRVEKRLNKLPGVQAEVNLATNSAVIKCADPAVGPAELVAAVQAAGYEAHLPRTDREQTNAPERAADLWRRFLVSAALGAPVMALSMVPAWQFPGWQWVIAPLALLVGVWGAWPFHVAAGRAARHGGSTMDTLVSLGVTASLAWSLWALLFGGAGHIGMRMHMSLLPRTATDHAELYFEGAVMIVVFLLLGRYLEARARHQAGSALRALAELGAQEAEIVTDLASRTTQIVPIAQLQVGDLFLVRPGQKIATDGEVVEGTSAVDTSLLTGEPVPVDVTPGAAVPGAALNTSGLLIVRATQVGADTALAQITALVEAAQLGKAPVQRLADRISGVFVPVVVALAVATFTAWLFLGPNLNAAFTAGVAVLIIACPCALGLATPTALLVGTSSAARHGILIKGPEILESTRRVTHVVLDKTGTLTHGQMRVEDQQVADGFTPAELLTLAASAEAGSEHPIARAVVAALPAGTELLPVTDFAAAAGFGVRATVDGRQVAVGRATWVASELHAPLPQSLARVARAAEETGATVVTVGVAGQAVGWLAVRDTVKPTSQQTIAELRQLGLTPLLLTGDQRAAAQQVAAAVGIAPEAVIAEVLPAEKQATVARLQAEGHVVAMVGDGVNDAAALATADLGLAMGAGTDVAMAAADITLVQSQPLAVPAAIRLSRATLRVIKQNLFWAFAYNVAALPVAAAGLLNPMIAALAMASSSVLVVANSLRLRRVS</sequence>
<dbReference type="STRING" id="52770.BSZ40_10820"/>
<dbReference type="SFLD" id="SFLDF00027">
    <property type="entry name" value="p-type_atpase"/>
    <property type="match status" value="1"/>
</dbReference>
<feature type="transmembrane region" description="Helical" evidence="12">
    <location>
        <begin position="193"/>
        <end position="211"/>
    </location>
</feature>
<dbReference type="GO" id="GO:0016887">
    <property type="term" value="F:ATP hydrolysis activity"/>
    <property type="evidence" value="ECO:0007669"/>
    <property type="project" value="InterPro"/>
</dbReference>
<evidence type="ECO:0000313" key="14">
    <source>
        <dbReference type="EMBL" id="OKL50775.1"/>
    </source>
</evidence>
<comment type="caution">
    <text evidence="14">The sequence shown here is derived from an EMBL/GenBank/DDBJ whole genome shotgun (WGS) entry which is preliminary data.</text>
</comment>
<dbReference type="PANTHER" id="PTHR43520:SF8">
    <property type="entry name" value="P-TYPE CU(+) TRANSPORTER"/>
    <property type="match status" value="1"/>
</dbReference>
<dbReference type="InterPro" id="IPR044492">
    <property type="entry name" value="P_typ_ATPase_HD_dom"/>
</dbReference>
<dbReference type="PROSITE" id="PS00154">
    <property type="entry name" value="ATPASE_E1_E2"/>
    <property type="match status" value="1"/>
</dbReference>
<organism evidence="14 15">
    <name type="scientific">Buchananella hordeovulneris</name>
    <dbReference type="NCBI Taxonomy" id="52770"/>
    <lineage>
        <taxon>Bacteria</taxon>
        <taxon>Bacillati</taxon>
        <taxon>Actinomycetota</taxon>
        <taxon>Actinomycetes</taxon>
        <taxon>Actinomycetales</taxon>
        <taxon>Actinomycetaceae</taxon>
        <taxon>Buchananella</taxon>
    </lineage>
</organism>
<dbReference type="FunCoup" id="A0A1Q5PTJ2">
    <property type="interactions" value="203"/>
</dbReference>
<dbReference type="RefSeq" id="WP_073826317.1">
    <property type="nucleotide sequence ID" value="NZ_MQVS01000016.1"/>
</dbReference>
<feature type="transmembrane region" description="Helical" evidence="12">
    <location>
        <begin position="116"/>
        <end position="137"/>
    </location>
</feature>
<comment type="catalytic activity">
    <reaction evidence="10">
        <text>ATP + H2O = ADP + phosphate + H(+)</text>
        <dbReference type="Rhea" id="RHEA:13065"/>
        <dbReference type="ChEBI" id="CHEBI:15377"/>
        <dbReference type="ChEBI" id="CHEBI:15378"/>
        <dbReference type="ChEBI" id="CHEBI:30616"/>
        <dbReference type="ChEBI" id="CHEBI:43474"/>
        <dbReference type="ChEBI" id="CHEBI:456216"/>
    </reaction>
</comment>
<evidence type="ECO:0000259" key="13">
    <source>
        <dbReference type="PROSITE" id="PS50846"/>
    </source>
</evidence>
<dbReference type="NCBIfam" id="TIGR01494">
    <property type="entry name" value="ATPase_P-type"/>
    <property type="match status" value="1"/>
</dbReference>
<comment type="subcellular location">
    <subcellularLocation>
        <location evidence="1">Cell membrane</location>
        <topology evidence="1">Multi-pass membrane protein</topology>
    </subcellularLocation>
</comment>
<dbReference type="FunFam" id="3.30.70.100:FF:000005">
    <property type="entry name" value="Copper-exporting P-type ATPase A"/>
    <property type="match status" value="1"/>
</dbReference>
<proteinExistence type="inferred from homology"/>
<dbReference type="GO" id="GO:0005886">
    <property type="term" value="C:plasma membrane"/>
    <property type="evidence" value="ECO:0007669"/>
    <property type="project" value="UniProtKB-SubCell"/>
</dbReference>
<dbReference type="PANTHER" id="PTHR43520">
    <property type="entry name" value="ATP7, ISOFORM B"/>
    <property type="match status" value="1"/>
</dbReference>
<evidence type="ECO:0000256" key="5">
    <source>
        <dbReference type="ARBA" id="ARBA00022741"/>
    </source>
</evidence>
<evidence type="ECO:0000256" key="10">
    <source>
        <dbReference type="ARBA" id="ARBA00049360"/>
    </source>
</evidence>
<accession>A0A1Q5PTJ2</accession>
<dbReference type="CDD" id="cd02094">
    <property type="entry name" value="P-type_ATPase_Cu-like"/>
    <property type="match status" value="1"/>
</dbReference>
<dbReference type="FunFam" id="2.70.150.10:FF:000002">
    <property type="entry name" value="Copper-transporting ATPase 1, putative"/>
    <property type="match status" value="1"/>
</dbReference>
<dbReference type="InterPro" id="IPR036412">
    <property type="entry name" value="HAD-like_sf"/>
</dbReference>
<feature type="transmembrane region" description="Helical" evidence="12">
    <location>
        <begin position="149"/>
        <end position="173"/>
    </location>
</feature>
<dbReference type="AlphaFoldDB" id="A0A1Q5PTJ2"/>
<dbReference type="PROSITE" id="PS50846">
    <property type="entry name" value="HMA_2"/>
    <property type="match status" value="1"/>
</dbReference>
<evidence type="ECO:0000256" key="11">
    <source>
        <dbReference type="ARBA" id="ARBA00074171"/>
    </source>
</evidence>
<feature type="domain" description="HMA" evidence="13">
    <location>
        <begin position="2"/>
        <end position="67"/>
    </location>
</feature>
<evidence type="ECO:0000256" key="9">
    <source>
        <dbReference type="ARBA" id="ARBA00023136"/>
    </source>
</evidence>
<keyword evidence="5 12" id="KW-0547">Nucleotide-binding</keyword>
<evidence type="ECO:0000256" key="3">
    <source>
        <dbReference type="ARBA" id="ARBA00022692"/>
    </source>
</evidence>
<protein>
    <recommendedName>
        <fullName evidence="11">Cation-transporting P-type ATPase B</fullName>
    </recommendedName>
</protein>
<comment type="similarity">
    <text evidence="2 12">Belongs to the cation transport ATPase (P-type) (TC 3.A.3) family. Type IB subfamily.</text>
</comment>
<dbReference type="PRINTS" id="PR00119">
    <property type="entry name" value="CATATPASE"/>
</dbReference>
<dbReference type="InterPro" id="IPR027256">
    <property type="entry name" value="P-typ_ATPase_IB"/>
</dbReference>
<dbReference type="Pfam" id="PF00702">
    <property type="entry name" value="Hydrolase"/>
    <property type="match status" value="1"/>
</dbReference>
<dbReference type="InterPro" id="IPR023214">
    <property type="entry name" value="HAD_sf"/>
</dbReference>
<dbReference type="InterPro" id="IPR001757">
    <property type="entry name" value="P_typ_ATPase"/>
</dbReference>
<dbReference type="SUPFAM" id="SSF55008">
    <property type="entry name" value="HMA, heavy metal-associated domain"/>
    <property type="match status" value="1"/>
</dbReference>
<keyword evidence="8 12" id="KW-1133">Transmembrane helix</keyword>
<keyword evidence="12" id="KW-1003">Cell membrane</keyword>
<feature type="transmembrane region" description="Helical" evidence="12">
    <location>
        <begin position="89"/>
        <end position="110"/>
    </location>
</feature>
<evidence type="ECO:0000256" key="7">
    <source>
        <dbReference type="ARBA" id="ARBA00022967"/>
    </source>
</evidence>
<dbReference type="InterPro" id="IPR008250">
    <property type="entry name" value="ATPase_P-typ_transduc_dom_A_sf"/>
</dbReference>
<keyword evidence="6 12" id="KW-0067">ATP-binding</keyword>
<dbReference type="InterPro" id="IPR036163">
    <property type="entry name" value="HMA_dom_sf"/>
</dbReference>
<dbReference type="Pfam" id="PF00403">
    <property type="entry name" value="HMA"/>
    <property type="match status" value="1"/>
</dbReference>
<dbReference type="InterPro" id="IPR023298">
    <property type="entry name" value="ATPase_P-typ_TM_dom_sf"/>
</dbReference>
<dbReference type="NCBIfam" id="TIGR01525">
    <property type="entry name" value="ATPase-IB_hvy"/>
    <property type="match status" value="1"/>
</dbReference>
<evidence type="ECO:0000256" key="2">
    <source>
        <dbReference type="ARBA" id="ARBA00006024"/>
    </source>
</evidence>
<dbReference type="EMBL" id="MQVS01000016">
    <property type="protein sequence ID" value="OKL50775.1"/>
    <property type="molecule type" value="Genomic_DNA"/>
</dbReference>
<evidence type="ECO:0000256" key="8">
    <source>
        <dbReference type="ARBA" id="ARBA00022989"/>
    </source>
</evidence>
<dbReference type="InterPro" id="IPR006121">
    <property type="entry name" value="HMA_dom"/>
</dbReference>
<keyword evidence="4 12" id="KW-0479">Metal-binding</keyword>